<organism evidence="3 4">
    <name type="scientific">Cerrena zonata</name>
    <dbReference type="NCBI Taxonomy" id="2478898"/>
    <lineage>
        <taxon>Eukaryota</taxon>
        <taxon>Fungi</taxon>
        <taxon>Dikarya</taxon>
        <taxon>Basidiomycota</taxon>
        <taxon>Agaricomycotina</taxon>
        <taxon>Agaricomycetes</taxon>
        <taxon>Polyporales</taxon>
        <taxon>Cerrenaceae</taxon>
        <taxon>Cerrena</taxon>
    </lineage>
</organism>
<feature type="compositionally biased region" description="Polar residues" evidence="1">
    <location>
        <begin position="1"/>
        <end position="10"/>
    </location>
</feature>
<feature type="compositionally biased region" description="Low complexity" evidence="1">
    <location>
        <begin position="59"/>
        <end position="72"/>
    </location>
</feature>
<gene>
    <name evidence="3" type="ORF">QCA50_005065</name>
</gene>
<accession>A0AAW0GQ68</accession>
<name>A0AAW0GQ68_9APHY</name>
<feature type="region of interest" description="Disordered" evidence="1">
    <location>
        <begin position="1"/>
        <end position="122"/>
    </location>
</feature>
<protein>
    <recommendedName>
        <fullName evidence="2">MI domain-containing protein</fullName>
    </recommendedName>
</protein>
<dbReference type="InterPro" id="IPR016024">
    <property type="entry name" value="ARM-type_fold"/>
</dbReference>
<evidence type="ECO:0000313" key="4">
    <source>
        <dbReference type="Proteomes" id="UP001385951"/>
    </source>
</evidence>
<evidence type="ECO:0000256" key="1">
    <source>
        <dbReference type="SAM" id="MobiDB-lite"/>
    </source>
</evidence>
<dbReference type="SUPFAM" id="SSF48371">
    <property type="entry name" value="ARM repeat"/>
    <property type="match status" value="1"/>
</dbReference>
<feature type="compositionally biased region" description="Low complexity" evidence="1">
    <location>
        <begin position="96"/>
        <end position="107"/>
    </location>
</feature>
<evidence type="ECO:0000259" key="2">
    <source>
        <dbReference type="PROSITE" id="PS51366"/>
    </source>
</evidence>
<proteinExistence type="predicted"/>
<dbReference type="Pfam" id="PF02847">
    <property type="entry name" value="MA3"/>
    <property type="match status" value="1"/>
</dbReference>
<sequence length="562" mass="61382">MSHSQTTGNNARRYLASLNTTSTYGQNTRPTRPQSAVELSEKMTPFYPASLSTSAGGYKSSRSISTRSTSKTYHNPFSVQFPTRTQPLTETPMEIPSSPSNDSLSSKPPSPQENNHFLTKYPKHSSIPRTIISKKPFLAPSIVSRNTSTSFDVHTSDISSVSSFSASPTSLSEAGTLDIPATKSALRSGEPQFDVSHWQEQNPCQNDKRRRKALQAAKKASKEEKQEMRKLGVGEELTLTEVEALERGEDSVWWQARLTPHASYTSAVHVGSSTASAGTNELAASSSAIVSPEDAEEFKVLNEAIFNTPAKRAVPITESGPSLSKTKAKRKAKEAADSFFNSRDFDEIEANLSKLPIAYRHFLIHNLVSKAMKFTEEDAELVGELFERVLDKNLATQDTFEEGFLPTVRSLDPQTCTQASARSLSVMLKGARLDVVCEHLLSKLRDMFETTPKASPRSVPLILQTPSVPAISEVVHGVDTTTVTSAPSDHPVGPLSPGVAVEHTHITTTPIANQTSIPLYASYSSYLNTPTTEMTYSIPPDVFKRVASERIESLIESKDLEG</sequence>
<dbReference type="InterPro" id="IPR003891">
    <property type="entry name" value="Initiation_fac_eIF4g_MI"/>
</dbReference>
<dbReference type="Gene3D" id="1.25.40.180">
    <property type="match status" value="1"/>
</dbReference>
<evidence type="ECO:0000313" key="3">
    <source>
        <dbReference type="EMBL" id="KAK7691666.1"/>
    </source>
</evidence>
<dbReference type="Proteomes" id="UP001385951">
    <property type="component" value="Unassembled WGS sequence"/>
</dbReference>
<dbReference type="EMBL" id="JASBNA010000005">
    <property type="protein sequence ID" value="KAK7691666.1"/>
    <property type="molecule type" value="Genomic_DNA"/>
</dbReference>
<feature type="compositionally biased region" description="Basic and acidic residues" evidence="1">
    <location>
        <begin position="220"/>
        <end position="229"/>
    </location>
</feature>
<feature type="domain" description="MI" evidence="2">
    <location>
        <begin position="327"/>
        <end position="446"/>
    </location>
</feature>
<keyword evidence="4" id="KW-1185">Reference proteome</keyword>
<reference evidence="3 4" key="1">
    <citation type="submission" date="2022-09" db="EMBL/GenBank/DDBJ databases">
        <authorList>
            <person name="Palmer J.M."/>
        </authorList>
    </citation>
    <scope>NUCLEOTIDE SEQUENCE [LARGE SCALE GENOMIC DNA]</scope>
    <source>
        <strain evidence="3 4">DSM 7382</strain>
    </source>
</reference>
<dbReference type="PROSITE" id="PS51366">
    <property type="entry name" value="MI"/>
    <property type="match status" value="1"/>
</dbReference>
<feature type="region of interest" description="Disordered" evidence="1">
    <location>
        <begin position="200"/>
        <end position="229"/>
    </location>
</feature>
<dbReference type="AlphaFoldDB" id="A0AAW0GQ68"/>
<feature type="compositionally biased region" description="Polar residues" evidence="1">
    <location>
        <begin position="17"/>
        <end position="34"/>
    </location>
</feature>
<feature type="compositionally biased region" description="Polar residues" evidence="1">
    <location>
        <begin position="73"/>
        <end position="89"/>
    </location>
</feature>
<comment type="caution">
    <text evidence="3">The sequence shown here is derived from an EMBL/GenBank/DDBJ whole genome shotgun (WGS) entry which is preliminary data.</text>
</comment>